<dbReference type="InterPro" id="IPR021276">
    <property type="entry name" value="DUF2855"/>
</dbReference>
<name>A0ABQ5U5V4_9PROT</name>
<gene>
    <name evidence="1" type="ORF">GCM10007924_25100</name>
</gene>
<sequence length="370" mass="40649">MTQERWTVLIDKDDISSCQLRSLTSPPADLQDGEIEVRLGSFALTANNVTYATLGKSFGSWTDMPGYWAFFPFGESAYGQLPVWGYATVTRSAHPDIPVGEELYGYFPLASHLTLRPAVVSAGSLHDQMPHRAKLAPVYNQYNRIAKTPDFTPAEKDLWPVFRPLLVTAYMIADQFSDAGYYGAEQLLISSASSKTALLTARCLRLLGAGPALIGLTSPSNREFVENTGLYDTVIPYEDINYLDPSIPTALIDMSGNGTVIDTIHCHFSDNLSYSCLVGLSHWDSSRPSRTLPGAAATPFFAPGRIKQRTEEWGRKEFQDRLAGAWAAFADLAPDLTRFETVTGPEAALATYKEIVAGHIDPQQSLIIRL</sequence>
<comment type="caution">
    <text evidence="1">The sequence shown here is derived from an EMBL/GenBank/DDBJ whole genome shotgun (WGS) entry which is preliminary data.</text>
</comment>
<dbReference type="EMBL" id="BSNF01000008">
    <property type="protein sequence ID" value="GLQ07289.1"/>
    <property type="molecule type" value="Genomic_DNA"/>
</dbReference>
<reference evidence="1" key="2">
    <citation type="submission" date="2023-01" db="EMBL/GenBank/DDBJ databases">
        <title>Draft genome sequence of Sneathiella chinensis strain NBRC 103408.</title>
        <authorList>
            <person name="Sun Q."/>
            <person name="Mori K."/>
        </authorList>
    </citation>
    <scope>NUCLEOTIDE SEQUENCE</scope>
    <source>
        <strain evidence="1">NBRC 103408</strain>
    </source>
</reference>
<proteinExistence type="predicted"/>
<evidence type="ECO:0008006" key="3">
    <source>
        <dbReference type="Google" id="ProtNLM"/>
    </source>
</evidence>
<dbReference type="RefSeq" id="WP_169561344.1">
    <property type="nucleotide sequence ID" value="NZ_BSNF01000008.1"/>
</dbReference>
<evidence type="ECO:0000313" key="1">
    <source>
        <dbReference type="EMBL" id="GLQ07289.1"/>
    </source>
</evidence>
<organism evidence="1 2">
    <name type="scientific">Sneathiella chinensis</name>
    <dbReference type="NCBI Taxonomy" id="349750"/>
    <lineage>
        <taxon>Bacteria</taxon>
        <taxon>Pseudomonadati</taxon>
        <taxon>Pseudomonadota</taxon>
        <taxon>Alphaproteobacteria</taxon>
        <taxon>Sneathiellales</taxon>
        <taxon>Sneathiellaceae</taxon>
        <taxon>Sneathiella</taxon>
    </lineage>
</organism>
<protein>
    <recommendedName>
        <fullName evidence="3">DUF2855 domain-containing protein</fullName>
    </recommendedName>
</protein>
<dbReference type="Pfam" id="PF11017">
    <property type="entry name" value="DUF2855"/>
    <property type="match status" value="1"/>
</dbReference>
<accession>A0ABQ5U5V4</accession>
<keyword evidence="2" id="KW-1185">Reference proteome</keyword>
<dbReference type="Proteomes" id="UP001161409">
    <property type="component" value="Unassembled WGS sequence"/>
</dbReference>
<reference evidence="1" key="1">
    <citation type="journal article" date="2014" name="Int. J. Syst. Evol. Microbiol.">
        <title>Complete genome of a new Firmicutes species belonging to the dominant human colonic microbiota ('Ruminococcus bicirculans') reveals two chromosomes and a selective capacity to utilize plant glucans.</title>
        <authorList>
            <consortium name="NISC Comparative Sequencing Program"/>
            <person name="Wegmann U."/>
            <person name="Louis P."/>
            <person name="Goesmann A."/>
            <person name="Henrissat B."/>
            <person name="Duncan S.H."/>
            <person name="Flint H.J."/>
        </authorList>
    </citation>
    <scope>NUCLEOTIDE SEQUENCE</scope>
    <source>
        <strain evidence="1">NBRC 103408</strain>
    </source>
</reference>
<evidence type="ECO:0000313" key="2">
    <source>
        <dbReference type="Proteomes" id="UP001161409"/>
    </source>
</evidence>